<dbReference type="EC" id="2.7.9.2" evidence="5"/>
<organism evidence="17 18">
    <name type="scientific">Desulfopila aestuarii DSM 18488</name>
    <dbReference type="NCBI Taxonomy" id="1121416"/>
    <lineage>
        <taxon>Bacteria</taxon>
        <taxon>Pseudomonadati</taxon>
        <taxon>Thermodesulfobacteriota</taxon>
        <taxon>Desulfobulbia</taxon>
        <taxon>Desulfobulbales</taxon>
        <taxon>Desulfocapsaceae</taxon>
        <taxon>Desulfopila</taxon>
    </lineage>
</organism>
<evidence type="ECO:0000256" key="13">
    <source>
        <dbReference type="ARBA" id="ARBA00033470"/>
    </source>
</evidence>
<dbReference type="EMBL" id="FRFE01000010">
    <property type="protein sequence ID" value="SHO48536.1"/>
    <property type="molecule type" value="Genomic_DNA"/>
</dbReference>
<dbReference type="GO" id="GO:0005524">
    <property type="term" value="F:ATP binding"/>
    <property type="evidence" value="ECO:0007669"/>
    <property type="project" value="UniProtKB-KW"/>
</dbReference>
<protein>
    <recommendedName>
        <fullName evidence="6">Phosphoenolpyruvate synthase</fullName>
        <ecNumber evidence="5">2.7.9.2</ecNumber>
    </recommendedName>
    <alternativeName>
        <fullName evidence="13">Pyruvate, water dikinase</fullName>
    </alternativeName>
</protein>
<evidence type="ECO:0000256" key="11">
    <source>
        <dbReference type="ARBA" id="ARBA00022840"/>
    </source>
</evidence>
<dbReference type="SUPFAM" id="SSF52009">
    <property type="entry name" value="Phosphohistidine domain"/>
    <property type="match status" value="1"/>
</dbReference>
<dbReference type="AlphaFoldDB" id="A0A1M7Y7L3"/>
<dbReference type="GO" id="GO:0006094">
    <property type="term" value="P:gluconeogenesis"/>
    <property type="evidence" value="ECO:0007669"/>
    <property type="project" value="UniProtKB-UniPathway"/>
</dbReference>
<dbReference type="InterPro" id="IPR036637">
    <property type="entry name" value="Phosphohistidine_dom_sf"/>
</dbReference>
<evidence type="ECO:0000256" key="6">
    <source>
        <dbReference type="ARBA" id="ARBA00021623"/>
    </source>
</evidence>
<comment type="similarity">
    <text evidence="4">Belongs to the PEP-utilizing enzyme family.</text>
</comment>
<dbReference type="GO" id="GO:0046872">
    <property type="term" value="F:metal ion binding"/>
    <property type="evidence" value="ECO:0007669"/>
    <property type="project" value="UniProtKB-KW"/>
</dbReference>
<evidence type="ECO:0000256" key="5">
    <source>
        <dbReference type="ARBA" id="ARBA00011996"/>
    </source>
</evidence>
<comment type="catalytic activity">
    <reaction evidence="14">
        <text>pyruvate + ATP + H2O = phosphoenolpyruvate + AMP + phosphate + 2 H(+)</text>
        <dbReference type="Rhea" id="RHEA:11364"/>
        <dbReference type="ChEBI" id="CHEBI:15361"/>
        <dbReference type="ChEBI" id="CHEBI:15377"/>
        <dbReference type="ChEBI" id="CHEBI:15378"/>
        <dbReference type="ChEBI" id="CHEBI:30616"/>
        <dbReference type="ChEBI" id="CHEBI:43474"/>
        <dbReference type="ChEBI" id="CHEBI:58702"/>
        <dbReference type="ChEBI" id="CHEBI:456215"/>
        <dbReference type="EC" id="2.7.9.2"/>
    </reaction>
</comment>
<keyword evidence="7" id="KW-0808">Transferase</keyword>
<evidence type="ECO:0000313" key="17">
    <source>
        <dbReference type="EMBL" id="SHO48536.1"/>
    </source>
</evidence>
<dbReference type="SUPFAM" id="SSF56059">
    <property type="entry name" value="Glutathione synthetase ATP-binding domain-like"/>
    <property type="match status" value="1"/>
</dbReference>
<keyword evidence="9" id="KW-0547">Nucleotide-binding</keyword>
<accession>A0A1M7Y7L3</accession>
<comment type="cofactor">
    <cofactor evidence="1">
        <name>Mg(2+)</name>
        <dbReference type="ChEBI" id="CHEBI:18420"/>
    </cofactor>
</comment>
<gene>
    <name evidence="17" type="ORF">SAMN02745220_02353</name>
</gene>
<feature type="domain" description="PEP-utilising enzyme mobile" evidence="15">
    <location>
        <begin position="476"/>
        <end position="545"/>
    </location>
</feature>
<evidence type="ECO:0000256" key="8">
    <source>
        <dbReference type="ARBA" id="ARBA00022723"/>
    </source>
</evidence>
<dbReference type="Proteomes" id="UP000184603">
    <property type="component" value="Unassembled WGS sequence"/>
</dbReference>
<evidence type="ECO:0000256" key="7">
    <source>
        <dbReference type="ARBA" id="ARBA00022679"/>
    </source>
</evidence>
<dbReference type="UniPathway" id="UPA00138"/>
<evidence type="ECO:0000259" key="15">
    <source>
        <dbReference type="Pfam" id="PF00391"/>
    </source>
</evidence>
<evidence type="ECO:0000259" key="16">
    <source>
        <dbReference type="Pfam" id="PF01326"/>
    </source>
</evidence>
<dbReference type="InterPro" id="IPR013815">
    <property type="entry name" value="ATP_grasp_subdomain_1"/>
</dbReference>
<dbReference type="Gene3D" id="3.30.470.20">
    <property type="entry name" value="ATP-grasp fold, B domain"/>
    <property type="match status" value="1"/>
</dbReference>
<dbReference type="Gene3D" id="3.30.1490.20">
    <property type="entry name" value="ATP-grasp fold, A domain"/>
    <property type="match status" value="1"/>
</dbReference>
<dbReference type="RefSeq" id="WP_073613648.1">
    <property type="nucleotide sequence ID" value="NZ_FRFE01000010.1"/>
</dbReference>
<comment type="pathway">
    <text evidence="3">Carbohydrate biosynthesis; gluconeogenesis.</text>
</comment>
<reference evidence="17 18" key="1">
    <citation type="submission" date="2016-12" db="EMBL/GenBank/DDBJ databases">
        <authorList>
            <person name="Song W.-J."/>
            <person name="Kurnit D.M."/>
        </authorList>
    </citation>
    <scope>NUCLEOTIDE SEQUENCE [LARGE SCALE GENOMIC DNA]</scope>
    <source>
        <strain evidence="17 18">DSM 18488</strain>
    </source>
</reference>
<evidence type="ECO:0000256" key="2">
    <source>
        <dbReference type="ARBA" id="ARBA00002988"/>
    </source>
</evidence>
<evidence type="ECO:0000313" key="18">
    <source>
        <dbReference type="Proteomes" id="UP000184603"/>
    </source>
</evidence>
<dbReference type="Gene3D" id="3.50.30.10">
    <property type="entry name" value="Phosphohistidine domain"/>
    <property type="match status" value="1"/>
</dbReference>
<comment type="function">
    <text evidence="2">Catalyzes the phosphorylation of pyruvate to phosphoenolpyruvate.</text>
</comment>
<evidence type="ECO:0000256" key="12">
    <source>
        <dbReference type="ARBA" id="ARBA00022842"/>
    </source>
</evidence>
<evidence type="ECO:0000256" key="9">
    <source>
        <dbReference type="ARBA" id="ARBA00022741"/>
    </source>
</evidence>
<evidence type="ECO:0000256" key="14">
    <source>
        <dbReference type="ARBA" id="ARBA00047700"/>
    </source>
</evidence>
<dbReference type="Pfam" id="PF01326">
    <property type="entry name" value="PPDK_N"/>
    <property type="match status" value="1"/>
</dbReference>
<dbReference type="STRING" id="1121416.SAMN02745220_02353"/>
<keyword evidence="8" id="KW-0479">Metal-binding</keyword>
<dbReference type="OrthoDB" id="9760711at2"/>
<keyword evidence="17" id="KW-0670">Pyruvate</keyword>
<keyword evidence="10 17" id="KW-0418">Kinase</keyword>
<dbReference type="Pfam" id="PF00391">
    <property type="entry name" value="PEP-utilizers"/>
    <property type="match status" value="1"/>
</dbReference>
<sequence length="864" mass="95650">MRNVFSAIKNMFFAPPPPKRSPEELRAAFARRYAHFRSLLTANNNALQAMAELEKVYYSGESYRMAVVRSKINTILVNVYKMIRGLREMAGGRYTELEEIFDKISCELSGIIERKPEFRDGPFILPLGEVTRRDREQVGEKMANLGELSAIPSLLVPPGFVVTATATRRFLTGTHIDEINRRLQTLDPDDMDGLYRACSEIKKMIIDSPLPAELEEMLVAGYRSLEEKNGPGCLVALRSSGLGEDSAGVSFAGLYRTILDVDRERLTTAYKEVVAGKYGARAIAYRRKRGYRHEDIEMCVGCLAMVDAVVSGVTYSRVPGGEEAEVMSINAVKGVGRGVVDGIAATDFFLLARNPPYSVVRQELGHGAFKNEHNLAEPILNTEQLRLLAEKAIVIETYFGEPQDIEWSFAVDGTLNILQSRPMMRPDPAAKKETIPAPAAHAEGELPFLTGGVCAAAGIASGQVFHVNSDEEMRTFPNGAMLVLEHPLPEWAPLVSRAAAVIAETGSEAGHLATISREFGIPALFGVSGVRQRLVQGDIITINSQAKSLYHGVREDLLSQRGVKRDIMAGSPVQRILTEALQLITPLNLNDPTSLQFKSSWCETLHDITRFCHEKSVAEMFTLGRGSHFDPGGAKRLVGDVPLEWWVIDLADGFKPGVANEAGTIRIDEIVSEPMLAIWQGISAYPWQGPPPISAKGFGSIIFQSAMRPDIDPSVATPLTTKNYFLISANFCNLSVRLGYHYAMIEAYLSDLLTESYVTFRFKGGAADTRRKAVRAKLLAEILQHYGFRVELRSDALLARVKKQSAEYLRERLRILGYLTLHARQLDMVMTQPQAVERYRQKFRQEIDAMLAIDAPVQEYSSGG</sequence>
<evidence type="ECO:0000256" key="4">
    <source>
        <dbReference type="ARBA" id="ARBA00007837"/>
    </source>
</evidence>
<proteinExistence type="inferred from homology"/>
<dbReference type="InterPro" id="IPR002192">
    <property type="entry name" value="PPDK_AMP/ATP-bd"/>
</dbReference>
<evidence type="ECO:0000256" key="10">
    <source>
        <dbReference type="ARBA" id="ARBA00022777"/>
    </source>
</evidence>
<keyword evidence="11" id="KW-0067">ATP-binding</keyword>
<evidence type="ECO:0000256" key="1">
    <source>
        <dbReference type="ARBA" id="ARBA00001946"/>
    </source>
</evidence>
<keyword evidence="12" id="KW-0460">Magnesium</keyword>
<dbReference type="InterPro" id="IPR006319">
    <property type="entry name" value="PEP_synth"/>
</dbReference>
<dbReference type="InterPro" id="IPR008279">
    <property type="entry name" value="PEP-util_enz_mobile_dom"/>
</dbReference>
<feature type="domain" description="Pyruvate phosphate dikinase AMP/ATP-binding" evidence="16">
    <location>
        <begin position="136"/>
        <end position="433"/>
    </location>
</feature>
<name>A0A1M7Y7L3_9BACT</name>
<dbReference type="PANTHER" id="PTHR43030:SF1">
    <property type="entry name" value="PHOSPHOENOLPYRUVATE SYNTHASE"/>
    <property type="match status" value="1"/>
</dbReference>
<keyword evidence="18" id="KW-1185">Reference proteome</keyword>
<dbReference type="GO" id="GO:0008986">
    <property type="term" value="F:pyruvate, water dikinase activity"/>
    <property type="evidence" value="ECO:0007669"/>
    <property type="project" value="UniProtKB-EC"/>
</dbReference>
<dbReference type="PANTHER" id="PTHR43030">
    <property type="entry name" value="PHOSPHOENOLPYRUVATE SYNTHASE"/>
    <property type="match status" value="1"/>
</dbReference>
<evidence type="ECO:0000256" key="3">
    <source>
        <dbReference type="ARBA" id="ARBA00004742"/>
    </source>
</evidence>